<sequence length="154" mass="17547">MIFPMIDSKSKNKIDWETIIVINCLPTDASSPESIKYIFLYYSGCIQHQGKSPSGTHNIALSNSHFGEASENQYCYSRTVRYYLEDLRFCQYFPMLKMNISLPSFPRNDKCEDVEGINIETKNGPSNSSSSTVEVMKDSSMLKCSRIIRETTVI</sequence>
<accession>A0A915LDS6</accession>
<keyword evidence="1" id="KW-1185">Reference proteome</keyword>
<dbReference type="WBParaSite" id="nRc.2.0.1.t47986-RA">
    <property type="protein sequence ID" value="nRc.2.0.1.t47986-RA"/>
    <property type="gene ID" value="nRc.2.0.1.g47986"/>
</dbReference>
<evidence type="ECO:0000313" key="2">
    <source>
        <dbReference type="WBParaSite" id="nRc.2.0.1.t47986-RA"/>
    </source>
</evidence>
<reference evidence="2" key="1">
    <citation type="submission" date="2022-11" db="UniProtKB">
        <authorList>
            <consortium name="WormBaseParasite"/>
        </authorList>
    </citation>
    <scope>IDENTIFICATION</scope>
</reference>
<organism evidence="1 2">
    <name type="scientific">Romanomermis culicivorax</name>
    <name type="common">Nematode worm</name>
    <dbReference type="NCBI Taxonomy" id="13658"/>
    <lineage>
        <taxon>Eukaryota</taxon>
        <taxon>Metazoa</taxon>
        <taxon>Ecdysozoa</taxon>
        <taxon>Nematoda</taxon>
        <taxon>Enoplea</taxon>
        <taxon>Dorylaimia</taxon>
        <taxon>Mermithida</taxon>
        <taxon>Mermithoidea</taxon>
        <taxon>Mermithidae</taxon>
        <taxon>Romanomermis</taxon>
    </lineage>
</organism>
<name>A0A915LDS6_ROMCU</name>
<dbReference type="Proteomes" id="UP000887565">
    <property type="component" value="Unplaced"/>
</dbReference>
<dbReference type="AlphaFoldDB" id="A0A915LDS6"/>
<proteinExistence type="predicted"/>
<protein>
    <submittedName>
        <fullName evidence="2">Uncharacterized protein</fullName>
    </submittedName>
</protein>
<evidence type="ECO:0000313" key="1">
    <source>
        <dbReference type="Proteomes" id="UP000887565"/>
    </source>
</evidence>